<proteinExistence type="predicted"/>
<dbReference type="AlphaFoldDB" id="A0A9N7NBJ3"/>
<gene>
    <name evidence="1" type="ORF">SHERM_22133</name>
</gene>
<dbReference type="Proteomes" id="UP001153555">
    <property type="component" value="Unassembled WGS sequence"/>
</dbReference>
<protein>
    <recommendedName>
        <fullName evidence="3">Retrotransposon Copia-like N-terminal domain-containing protein</fullName>
    </recommendedName>
</protein>
<evidence type="ECO:0008006" key="3">
    <source>
        <dbReference type="Google" id="ProtNLM"/>
    </source>
</evidence>
<evidence type="ECO:0000313" key="1">
    <source>
        <dbReference type="EMBL" id="CAA0825355.1"/>
    </source>
</evidence>
<accession>A0A9N7NBJ3</accession>
<name>A0A9N7NBJ3_STRHE</name>
<comment type="caution">
    <text evidence="1">The sequence shown here is derived from an EMBL/GenBank/DDBJ whole genome shotgun (WGS) entry which is preliminary data.</text>
</comment>
<evidence type="ECO:0000313" key="2">
    <source>
        <dbReference type="Proteomes" id="UP001153555"/>
    </source>
</evidence>
<reference evidence="1" key="1">
    <citation type="submission" date="2019-12" db="EMBL/GenBank/DDBJ databases">
        <authorList>
            <person name="Scholes J."/>
        </authorList>
    </citation>
    <scope>NUCLEOTIDE SEQUENCE</scope>
</reference>
<sequence>MSDTSSINSGAPNSLQLISPSNQLVTVKLDDHNFLVWKQQVHMAIRGYGLDGYIDETNKAPEKFLPTVPVTTNPDFITWQRQDHLFGSWILSSLSSNILPLMVGHNTSMEIWTALEKNFSSQSLARVMQYKIEIQALKKGSLSMKEYMMKTRPR</sequence>
<dbReference type="PANTHER" id="PTHR47481">
    <property type="match status" value="1"/>
</dbReference>
<organism evidence="1 2">
    <name type="scientific">Striga hermonthica</name>
    <name type="common">Purple witchweed</name>
    <name type="synonym">Buchnera hermonthica</name>
    <dbReference type="NCBI Taxonomy" id="68872"/>
    <lineage>
        <taxon>Eukaryota</taxon>
        <taxon>Viridiplantae</taxon>
        <taxon>Streptophyta</taxon>
        <taxon>Embryophyta</taxon>
        <taxon>Tracheophyta</taxon>
        <taxon>Spermatophyta</taxon>
        <taxon>Magnoliopsida</taxon>
        <taxon>eudicotyledons</taxon>
        <taxon>Gunneridae</taxon>
        <taxon>Pentapetalae</taxon>
        <taxon>asterids</taxon>
        <taxon>lamiids</taxon>
        <taxon>Lamiales</taxon>
        <taxon>Orobanchaceae</taxon>
        <taxon>Buchnereae</taxon>
        <taxon>Striga</taxon>
    </lineage>
</organism>
<dbReference type="PANTHER" id="PTHR47481:SF30">
    <property type="entry name" value="CCHC-TYPE DOMAIN-CONTAINING PROTEIN"/>
    <property type="match status" value="1"/>
</dbReference>
<dbReference type="OrthoDB" id="1845088at2759"/>
<dbReference type="EMBL" id="CACSLK010026072">
    <property type="protein sequence ID" value="CAA0825355.1"/>
    <property type="molecule type" value="Genomic_DNA"/>
</dbReference>
<keyword evidence="2" id="KW-1185">Reference proteome</keyword>